<proteinExistence type="predicted"/>
<sequence length="272" mass="29805">MWAKVDDKLHAHPKFAALPMSARGLWVTAMSWCADYLTDGELPERMVLAFGARRRDADRLVEAGLWEVTGTGFRFHDWGAYQPSARDAAKVRAEISEKRARSGAKGGRSKAANRAKSSSKPSSKRVANVKQMCSPEPEPHSVPTVRGDGAPAPVQETLTGEVIEPPADNAGTLVAEWIEHCKVRPPGNVVGQTSKQLRMLLEDGLTADQIRPGLAAWQRKGAHPTALPSFVNQELNSTPASRSGGPDWDRWMAEARAADEADRRHQWTENTQ</sequence>
<evidence type="ECO:0000313" key="3">
    <source>
        <dbReference type="Proteomes" id="UP000277858"/>
    </source>
</evidence>
<evidence type="ECO:0000313" key="2">
    <source>
        <dbReference type="EMBL" id="VEI04127.1"/>
    </source>
</evidence>
<keyword evidence="3" id="KW-1185">Reference proteome</keyword>
<protein>
    <recommendedName>
        <fullName evidence="4">DUF1376 domain-containing protein</fullName>
    </recommendedName>
</protein>
<dbReference type="RefSeq" id="WP_028702831.1">
    <property type="nucleotide sequence ID" value="NZ_LR134473.1"/>
</dbReference>
<feature type="region of interest" description="Disordered" evidence="1">
    <location>
        <begin position="97"/>
        <end position="147"/>
    </location>
</feature>
<reference evidence="2 3" key="1">
    <citation type="submission" date="2018-12" db="EMBL/GenBank/DDBJ databases">
        <authorList>
            <consortium name="Pathogen Informatics"/>
        </authorList>
    </citation>
    <scope>NUCLEOTIDE SEQUENCE [LARGE SCALE GENOMIC DNA]</scope>
    <source>
        <strain evidence="2 3">NCTC13652</strain>
    </source>
</reference>
<evidence type="ECO:0000256" key="1">
    <source>
        <dbReference type="SAM" id="MobiDB-lite"/>
    </source>
</evidence>
<gene>
    <name evidence="2" type="ORF">NCTC13652_02351</name>
</gene>
<accession>A0A3S4WYH4</accession>
<organism evidence="2 3">
    <name type="scientific">Acidipropionibacterium jensenii</name>
    <dbReference type="NCBI Taxonomy" id="1749"/>
    <lineage>
        <taxon>Bacteria</taxon>
        <taxon>Bacillati</taxon>
        <taxon>Actinomycetota</taxon>
        <taxon>Actinomycetes</taxon>
        <taxon>Propionibacteriales</taxon>
        <taxon>Propionibacteriaceae</taxon>
        <taxon>Acidipropionibacterium</taxon>
    </lineage>
</organism>
<feature type="compositionally biased region" description="Low complexity" evidence="1">
    <location>
        <begin position="114"/>
        <end position="125"/>
    </location>
</feature>
<dbReference type="AlphaFoldDB" id="A0A3S4WYH4"/>
<dbReference type="OrthoDB" id="3831516at2"/>
<evidence type="ECO:0008006" key="4">
    <source>
        <dbReference type="Google" id="ProtNLM"/>
    </source>
</evidence>
<dbReference type="STRING" id="1122997.GCA_000425285_01160"/>
<dbReference type="EMBL" id="LR134473">
    <property type="protein sequence ID" value="VEI04127.1"/>
    <property type="molecule type" value="Genomic_DNA"/>
</dbReference>
<name>A0A3S4WYH4_9ACTN</name>
<dbReference type="Proteomes" id="UP000277858">
    <property type="component" value="Chromosome"/>
</dbReference>